<dbReference type="AlphaFoldDB" id="A0AAP2GS73"/>
<dbReference type="Pfam" id="PF13561">
    <property type="entry name" value="adh_short_C2"/>
    <property type="match status" value="1"/>
</dbReference>
<dbReference type="SUPFAM" id="SSF51735">
    <property type="entry name" value="NAD(P)-binding Rossmann-fold domains"/>
    <property type="match status" value="1"/>
</dbReference>
<name>A0AAP2GS73_9BACT</name>
<sequence length="248" mass="25718">MKTLIEKVAFVTGGTRGMGEAIVKRLASEGASVAFTYINSQEKAAGLVAEIEANGGRALAIRADAATPGAITDAVAKTVARFSRIDILVNNAAISVAGPVEQAADRVAEYDRQIDVNIKAVAEAVRSTVKFMPDGGRIINIGSVGGRRIGGPYLSDYAATKAAVGAYSRGLAWDLAPRNITVNTVEPGAIDTDMLPSDPAIRELYINAIPLKRLGKPEEIAAVVNFLASAEAGYITGSAFSIDGGINA</sequence>
<dbReference type="PANTHER" id="PTHR42879:SF2">
    <property type="entry name" value="3-OXOACYL-[ACYL-CARRIER-PROTEIN] REDUCTASE FABG"/>
    <property type="match status" value="1"/>
</dbReference>
<dbReference type="PROSITE" id="PS00061">
    <property type="entry name" value="ADH_SHORT"/>
    <property type="match status" value="1"/>
</dbReference>
<keyword evidence="3" id="KW-1185">Reference proteome</keyword>
<dbReference type="InterPro" id="IPR050259">
    <property type="entry name" value="SDR"/>
</dbReference>
<dbReference type="InterPro" id="IPR036291">
    <property type="entry name" value="NAD(P)-bd_dom_sf"/>
</dbReference>
<dbReference type="InterPro" id="IPR020904">
    <property type="entry name" value="Sc_DH/Rdtase_CS"/>
</dbReference>
<comment type="caution">
    <text evidence="2">The sequence shown here is derived from an EMBL/GenBank/DDBJ whole genome shotgun (WGS) entry which is preliminary data.</text>
</comment>
<dbReference type="InterPro" id="IPR002347">
    <property type="entry name" value="SDR_fam"/>
</dbReference>
<dbReference type="Gene3D" id="3.40.50.720">
    <property type="entry name" value="NAD(P)-binding Rossmann-like Domain"/>
    <property type="match status" value="1"/>
</dbReference>
<dbReference type="PRINTS" id="PR00081">
    <property type="entry name" value="GDHRDH"/>
</dbReference>
<evidence type="ECO:0000256" key="1">
    <source>
        <dbReference type="ARBA" id="ARBA00006484"/>
    </source>
</evidence>
<dbReference type="EMBL" id="JAHESE010000028">
    <property type="protein sequence ID" value="MBT1711014.1"/>
    <property type="molecule type" value="Genomic_DNA"/>
</dbReference>
<evidence type="ECO:0000313" key="2">
    <source>
        <dbReference type="EMBL" id="MBT1711014.1"/>
    </source>
</evidence>
<dbReference type="CDD" id="cd05233">
    <property type="entry name" value="SDR_c"/>
    <property type="match status" value="1"/>
</dbReference>
<proteinExistence type="inferred from homology"/>
<dbReference type="PANTHER" id="PTHR42879">
    <property type="entry name" value="3-OXOACYL-(ACYL-CARRIER-PROTEIN) REDUCTASE"/>
    <property type="match status" value="1"/>
</dbReference>
<protein>
    <submittedName>
        <fullName evidence="2">SDR family oxidoreductase</fullName>
    </submittedName>
</protein>
<accession>A0AAP2GS73</accession>
<organism evidence="2 3">
    <name type="scientific">Dawidia cretensis</name>
    <dbReference type="NCBI Taxonomy" id="2782350"/>
    <lineage>
        <taxon>Bacteria</taxon>
        <taxon>Pseudomonadati</taxon>
        <taxon>Bacteroidota</taxon>
        <taxon>Cytophagia</taxon>
        <taxon>Cytophagales</taxon>
        <taxon>Chryseotaleaceae</taxon>
        <taxon>Dawidia</taxon>
    </lineage>
</organism>
<gene>
    <name evidence="2" type="ORF">KK062_22415</name>
</gene>
<evidence type="ECO:0000313" key="3">
    <source>
        <dbReference type="Proteomes" id="UP001319080"/>
    </source>
</evidence>
<dbReference type="Proteomes" id="UP001319080">
    <property type="component" value="Unassembled WGS sequence"/>
</dbReference>
<dbReference type="RefSeq" id="WP_254086592.1">
    <property type="nucleotide sequence ID" value="NZ_JAHESE010000028.1"/>
</dbReference>
<dbReference type="GO" id="GO:0032787">
    <property type="term" value="P:monocarboxylic acid metabolic process"/>
    <property type="evidence" value="ECO:0007669"/>
    <property type="project" value="UniProtKB-ARBA"/>
</dbReference>
<reference evidence="2 3" key="1">
    <citation type="submission" date="2021-05" db="EMBL/GenBank/DDBJ databases">
        <title>A Polyphasic approach of four new species of the genus Ohtaekwangia: Ohtaekwangia histidinii sp. nov., Ohtaekwangia cretensis sp. nov., Ohtaekwangia indiensis sp. nov., Ohtaekwangia reichenbachii sp. nov. from diverse environment.</title>
        <authorList>
            <person name="Octaviana S."/>
        </authorList>
    </citation>
    <scope>NUCLEOTIDE SEQUENCE [LARGE SCALE GENOMIC DNA]</scope>
    <source>
        <strain evidence="2 3">PWU5</strain>
    </source>
</reference>
<comment type="similarity">
    <text evidence="1">Belongs to the short-chain dehydrogenases/reductases (SDR) family.</text>
</comment>
<dbReference type="FunFam" id="3.40.50.720:FF:000084">
    <property type="entry name" value="Short-chain dehydrogenase reductase"/>
    <property type="match status" value="1"/>
</dbReference>
<dbReference type="PRINTS" id="PR00080">
    <property type="entry name" value="SDRFAMILY"/>
</dbReference>